<sequence>MAFGFLQKLPGVRGVEMPESRYAYFMIASLALGYWASILHRERQLGDLPARNRRTSAVRVLGGWYLASFLIAFGGGATLAVTMYFSTESRTFAWTWLALLGWAALCSTAILIWAVTRRVRGDDAASIAVDNELRLQDSRFLPPVFFPVASLIDPLFSHRSPPGFTWWMVGYAALAVAAAFVAYRQDARRPALPPGVYGTDETSSPVPEPRAH</sequence>
<keyword evidence="1" id="KW-1133">Transmembrane helix</keyword>
<dbReference type="EMBL" id="NMQU01000033">
    <property type="protein sequence ID" value="OXM51458.1"/>
    <property type="molecule type" value="Genomic_DNA"/>
</dbReference>
<keyword evidence="3" id="KW-1185">Reference proteome</keyword>
<feature type="transmembrane region" description="Helical" evidence="1">
    <location>
        <begin position="22"/>
        <end position="39"/>
    </location>
</feature>
<keyword evidence="1" id="KW-0472">Membrane</keyword>
<dbReference type="AlphaFoldDB" id="A0A229RXP8"/>
<accession>A0A229RXP8</accession>
<name>A0A229RXP8_AMYAL</name>
<organism evidence="2 3">
    <name type="scientific">Amycolatopsis alba DSM 44262</name>
    <dbReference type="NCBI Taxonomy" id="1125972"/>
    <lineage>
        <taxon>Bacteria</taxon>
        <taxon>Bacillati</taxon>
        <taxon>Actinomycetota</taxon>
        <taxon>Actinomycetes</taxon>
        <taxon>Pseudonocardiales</taxon>
        <taxon>Pseudonocardiaceae</taxon>
        <taxon>Amycolatopsis</taxon>
    </lineage>
</organism>
<protein>
    <submittedName>
        <fullName evidence="2">Uncharacterized protein</fullName>
    </submittedName>
</protein>
<dbReference type="Proteomes" id="UP000215563">
    <property type="component" value="Unassembled WGS sequence"/>
</dbReference>
<evidence type="ECO:0000313" key="2">
    <source>
        <dbReference type="EMBL" id="OXM51458.1"/>
    </source>
</evidence>
<feature type="transmembrane region" description="Helical" evidence="1">
    <location>
        <begin position="91"/>
        <end position="115"/>
    </location>
</feature>
<feature type="transmembrane region" description="Helical" evidence="1">
    <location>
        <begin position="60"/>
        <end position="85"/>
    </location>
</feature>
<keyword evidence="1" id="KW-0812">Transmembrane</keyword>
<gene>
    <name evidence="2" type="ORF">CFP75_13500</name>
</gene>
<evidence type="ECO:0000256" key="1">
    <source>
        <dbReference type="SAM" id="Phobius"/>
    </source>
</evidence>
<proteinExistence type="predicted"/>
<evidence type="ECO:0000313" key="3">
    <source>
        <dbReference type="Proteomes" id="UP000215563"/>
    </source>
</evidence>
<comment type="caution">
    <text evidence="2">The sequence shown here is derived from an EMBL/GenBank/DDBJ whole genome shotgun (WGS) entry which is preliminary data.</text>
</comment>
<reference evidence="2 3" key="1">
    <citation type="submission" date="2017-07" db="EMBL/GenBank/DDBJ databases">
        <title>Amycolatopsis alba DSM 44262 Genome sequencing and assembly.</title>
        <authorList>
            <person name="Kaur N."/>
            <person name="Mayilraj S."/>
        </authorList>
    </citation>
    <scope>NUCLEOTIDE SEQUENCE [LARGE SCALE GENOMIC DNA]</scope>
    <source>
        <strain evidence="2 3">DSM 44262</strain>
    </source>
</reference>
<feature type="transmembrane region" description="Helical" evidence="1">
    <location>
        <begin position="164"/>
        <end position="183"/>
    </location>
</feature>